<evidence type="ECO:0000313" key="9">
    <source>
        <dbReference type="Proteomes" id="UP001199710"/>
    </source>
</evidence>
<keyword evidence="7" id="KW-1133">Transmembrane helix</keyword>
<feature type="transmembrane region" description="Helical" evidence="7">
    <location>
        <begin position="7"/>
        <end position="27"/>
    </location>
</feature>
<comment type="caution">
    <text evidence="8">The sequence shown here is derived from an EMBL/GenBank/DDBJ whole genome shotgun (WGS) entry which is preliminary data.</text>
</comment>
<dbReference type="PANTHER" id="PTHR30429:SF3">
    <property type="entry name" value="LIPOPROTEIN"/>
    <property type="match status" value="1"/>
</dbReference>
<keyword evidence="4" id="KW-0564">Palmitate</keyword>
<name>A0ABS8R6X9_9LACO</name>
<evidence type="ECO:0000256" key="7">
    <source>
        <dbReference type="SAM" id="Phobius"/>
    </source>
</evidence>
<keyword evidence="3 7" id="KW-0472">Membrane</keyword>
<evidence type="ECO:0000256" key="1">
    <source>
        <dbReference type="ARBA" id="ARBA00004635"/>
    </source>
</evidence>
<comment type="similarity">
    <text evidence="6">Belongs to the nlpA lipoprotein family.</text>
</comment>
<dbReference type="EMBL" id="JAJPDE010000061">
    <property type="protein sequence ID" value="MCD7130498.1"/>
    <property type="molecule type" value="Genomic_DNA"/>
</dbReference>
<keyword evidence="7" id="KW-0812">Transmembrane</keyword>
<dbReference type="PANTHER" id="PTHR30429">
    <property type="entry name" value="D-METHIONINE-BINDING LIPOPROTEIN METQ"/>
    <property type="match status" value="1"/>
</dbReference>
<comment type="subcellular location">
    <subcellularLocation>
        <location evidence="1">Membrane</location>
        <topology evidence="1">Lipid-anchor</topology>
    </subcellularLocation>
</comment>
<accession>A0ABS8R6X9</accession>
<proteinExistence type="inferred from homology"/>
<dbReference type="Proteomes" id="UP001199710">
    <property type="component" value="Unassembled WGS sequence"/>
</dbReference>
<dbReference type="Gene3D" id="3.40.190.10">
    <property type="entry name" value="Periplasmic binding protein-like II"/>
    <property type="match status" value="2"/>
</dbReference>
<keyword evidence="5 6" id="KW-0449">Lipoprotein</keyword>
<evidence type="ECO:0000256" key="2">
    <source>
        <dbReference type="ARBA" id="ARBA00022729"/>
    </source>
</evidence>
<protein>
    <recommendedName>
        <fullName evidence="6">Lipoprotein</fullName>
    </recommendedName>
</protein>
<evidence type="ECO:0000256" key="5">
    <source>
        <dbReference type="ARBA" id="ARBA00023288"/>
    </source>
</evidence>
<gene>
    <name evidence="8" type="ORF">LTY36_04745</name>
</gene>
<evidence type="ECO:0000313" key="8">
    <source>
        <dbReference type="EMBL" id="MCD7130498.1"/>
    </source>
</evidence>
<dbReference type="InterPro" id="IPR004872">
    <property type="entry name" value="Lipoprotein_NlpA"/>
</dbReference>
<evidence type="ECO:0000256" key="3">
    <source>
        <dbReference type="ARBA" id="ARBA00023136"/>
    </source>
</evidence>
<evidence type="ECO:0000256" key="6">
    <source>
        <dbReference type="PIRNR" id="PIRNR002854"/>
    </source>
</evidence>
<keyword evidence="9" id="KW-1185">Reference proteome</keyword>
<organism evidence="8 9">
    <name type="scientific">Limosilactobacillus agrestis</name>
    <dbReference type="NCBI Taxonomy" id="2759748"/>
    <lineage>
        <taxon>Bacteria</taxon>
        <taxon>Bacillati</taxon>
        <taxon>Bacillota</taxon>
        <taxon>Bacilli</taxon>
        <taxon>Lactobacillales</taxon>
        <taxon>Lactobacillaceae</taxon>
        <taxon>Limosilactobacillus</taxon>
    </lineage>
</organism>
<evidence type="ECO:0000256" key="4">
    <source>
        <dbReference type="ARBA" id="ARBA00023139"/>
    </source>
</evidence>
<dbReference type="SUPFAM" id="SSF53850">
    <property type="entry name" value="Periplasmic binding protein-like II"/>
    <property type="match status" value="1"/>
</dbReference>
<dbReference type="Pfam" id="PF03180">
    <property type="entry name" value="Lipoprotein_9"/>
    <property type="match status" value="1"/>
</dbReference>
<dbReference type="RefSeq" id="WP_231795175.1">
    <property type="nucleotide sequence ID" value="NZ_JAJPDD010000070.1"/>
</dbReference>
<keyword evidence="2" id="KW-0732">Signal</keyword>
<reference evidence="8 9" key="1">
    <citation type="submission" date="2021-12" db="EMBL/GenBank/DDBJ databases">
        <title>A phylogenomic analysis of Limosilactobacillus reuteri reveals ancient and stable evolutionary relationships with rodents and birds and zoonotic transmission to humans.</title>
        <authorList>
            <person name="Li F."/>
            <person name="Li X."/>
            <person name="Cheng C."/>
            <person name="Tollenaar S."/>
            <person name="Zhang J.S."/>
            <person name="Simpson D."/>
            <person name="Tasseva G."/>
            <person name="Perez-Munoz M.E."/>
            <person name="Frese S."/>
            <person name="Gaenzle M.G."/>
            <person name="Walter J."/>
            <person name="Zheng J."/>
        </authorList>
    </citation>
    <scope>NUCLEOTIDE SEQUENCE [LARGE SCALE GENOMIC DNA]</scope>
    <source>
        <strain evidence="8 9">BG-MG3-B</strain>
    </source>
</reference>
<sequence length="283" mass="31198">MRRKGRTGLIISIILAIIVVVGIGGMVHQRFGKTSTATVRLGLVGTDSEPVWDNVRKRLKKQGINIEYVVFNDYVQPDVALKEGKIDMHACLTRYYFESYNKEQNAHLTSIGNTVISPLGIYSKKYQKIQDLPDGATIAIPNEPTTLGRGLNVLQEAGLIKVKKGSGIKPSLKDIVSNPKNLQFKEVDPATAARALNSVDASIINGNYAVAAKLNPKKDSIYLEPINKAAKPYVNIIAVQEKNKDNKVYKKIVAAYQTEQTAEVINKTYKGAQEAAWPIYGRN</sequence>
<dbReference type="PIRSF" id="PIRSF002854">
    <property type="entry name" value="MetQ"/>
    <property type="match status" value="1"/>
</dbReference>